<name>A0A9P8DEV8_9HYPO</name>
<dbReference type="GeneID" id="68314205"/>
<organism evidence="1 2">
    <name type="scientific">Fusarium musae</name>
    <dbReference type="NCBI Taxonomy" id="1042133"/>
    <lineage>
        <taxon>Eukaryota</taxon>
        <taxon>Fungi</taxon>
        <taxon>Dikarya</taxon>
        <taxon>Ascomycota</taxon>
        <taxon>Pezizomycotina</taxon>
        <taxon>Sordariomycetes</taxon>
        <taxon>Hypocreomycetidae</taxon>
        <taxon>Hypocreales</taxon>
        <taxon>Nectriaceae</taxon>
        <taxon>Fusarium</taxon>
    </lineage>
</organism>
<gene>
    <name evidence="1" type="ORF">J7337_006349</name>
</gene>
<dbReference type="Proteomes" id="UP000827133">
    <property type="component" value="Unassembled WGS sequence"/>
</dbReference>
<evidence type="ECO:0000313" key="2">
    <source>
        <dbReference type="Proteomes" id="UP000827133"/>
    </source>
</evidence>
<keyword evidence="2" id="KW-1185">Reference proteome</keyword>
<dbReference type="AlphaFoldDB" id="A0A9P8DEV8"/>
<dbReference type="KEGG" id="fmu:J7337_006349"/>
<reference evidence="1" key="1">
    <citation type="journal article" date="2021" name="Mol. Plant Microbe Interact.">
        <title>Telomere to telomere genome assembly of Fusarium musae F31, causal agent of crown rot disease of banana.</title>
        <authorList>
            <person name="Degradi L."/>
            <person name="Tava V."/>
            <person name="Kunova A."/>
            <person name="Cortesi P."/>
            <person name="Saracchi M."/>
            <person name="Pasquali M."/>
        </authorList>
    </citation>
    <scope>NUCLEOTIDE SEQUENCE</scope>
    <source>
        <strain evidence="1">F31</strain>
    </source>
</reference>
<dbReference type="EMBL" id="JAHBCI010000005">
    <property type="protein sequence ID" value="KAG9500670.1"/>
    <property type="molecule type" value="Genomic_DNA"/>
</dbReference>
<comment type="caution">
    <text evidence="1">The sequence shown here is derived from an EMBL/GenBank/DDBJ whole genome shotgun (WGS) entry which is preliminary data.</text>
</comment>
<dbReference type="RefSeq" id="XP_044679670.1">
    <property type="nucleotide sequence ID" value="XM_044824013.1"/>
</dbReference>
<sequence>MAGHLCMPSAWGTHVYGALALLKLQTTHVDSPLFRSMYFFVQKNVLFLLSIQLRASSILPASSDTSQIRKRMATLVDDKCATVPYLLGKDLCKMNHQLVTSHRTLYISLLTSGSTVK</sequence>
<protein>
    <submittedName>
        <fullName evidence="1">Uncharacterized protein</fullName>
    </submittedName>
</protein>
<accession>A0A9P8DEV8</accession>
<proteinExistence type="predicted"/>
<evidence type="ECO:0000313" key="1">
    <source>
        <dbReference type="EMBL" id="KAG9500670.1"/>
    </source>
</evidence>